<dbReference type="Proteomes" id="UP000064939">
    <property type="component" value="Chromosome"/>
</dbReference>
<evidence type="ECO:0000313" key="2">
    <source>
        <dbReference type="Proteomes" id="UP000064939"/>
    </source>
</evidence>
<keyword evidence="2" id="KW-1185">Reference proteome</keyword>
<protein>
    <submittedName>
        <fullName evidence="1">Uncharacterized protein</fullName>
    </submittedName>
</protein>
<accession>A0A0N9VZT5</accession>
<proteinExistence type="predicted"/>
<name>A0A0N9VZT5_9GAMM</name>
<dbReference type="KEGG" id="aei:AOY20_09445"/>
<sequence>MKNIILIIFLSLFSYNVVAKKYIYSSTIQVVPNKIELNDENFQNDIFSYFNQNNILNVSDDYYNFKSVLVSKISVNQIDPSNLKVNVTLINNNRDWYIPRFEEKSVYSEKKSI</sequence>
<organism evidence="1 2">
    <name type="scientific">Acinetobacter equi</name>
    <dbReference type="NCBI Taxonomy" id="1324350"/>
    <lineage>
        <taxon>Bacteria</taxon>
        <taxon>Pseudomonadati</taxon>
        <taxon>Pseudomonadota</taxon>
        <taxon>Gammaproteobacteria</taxon>
        <taxon>Moraxellales</taxon>
        <taxon>Moraxellaceae</taxon>
        <taxon>Acinetobacter</taxon>
    </lineage>
</organism>
<evidence type="ECO:0000313" key="1">
    <source>
        <dbReference type="EMBL" id="ALH95734.1"/>
    </source>
</evidence>
<reference evidence="1 2" key="1">
    <citation type="journal article" date="2015" name="Int. J. Syst. Evol. Microbiol.">
        <title>Acinetobacter equi sp. nov. isolated from horse faeces.</title>
        <authorList>
            <person name="Poppel M.T."/>
            <person name="Skiebe E."/>
            <person name="Laue M."/>
            <person name="Bergmann H."/>
            <person name="Ebersberger I."/>
            <person name="Garn T."/>
            <person name="Fruth A."/>
            <person name="Baumgardt S."/>
            <person name="Busse H.J."/>
            <person name="Wilharm G."/>
        </authorList>
    </citation>
    <scope>NUCLEOTIDE SEQUENCE [LARGE SCALE GENOMIC DNA]</scope>
    <source>
        <strain evidence="1 2">114</strain>
    </source>
</reference>
<dbReference type="EMBL" id="CP012808">
    <property type="protein sequence ID" value="ALH95734.1"/>
    <property type="molecule type" value="Genomic_DNA"/>
</dbReference>
<dbReference type="STRING" id="1324350.AOY20_09445"/>
<dbReference type="AlphaFoldDB" id="A0A0N9VZT5"/>
<gene>
    <name evidence="1" type="ORF">AOY20_09445</name>
</gene>
<dbReference type="RefSeq" id="WP_054581625.1">
    <property type="nucleotide sequence ID" value="NZ_CP012808.1"/>
</dbReference>